<keyword evidence="13" id="KW-0121">Carboxypeptidase</keyword>
<dbReference type="Pfam" id="PF00768">
    <property type="entry name" value="Peptidase_S11"/>
    <property type="match status" value="1"/>
</dbReference>
<evidence type="ECO:0000256" key="1">
    <source>
        <dbReference type="ARBA" id="ARBA00007164"/>
    </source>
</evidence>
<keyword evidence="3" id="KW-0378">Hydrolase</keyword>
<evidence type="ECO:0000256" key="9">
    <source>
        <dbReference type="RuleBase" id="RU004016"/>
    </source>
</evidence>
<accession>A0A1Y6B750</accession>
<reference evidence="13 14" key="1">
    <citation type="submission" date="2017-04" db="EMBL/GenBank/DDBJ databases">
        <authorList>
            <person name="Afonso C.L."/>
            <person name="Miller P.J."/>
            <person name="Scott M.A."/>
            <person name="Spackman E."/>
            <person name="Goraichik I."/>
            <person name="Dimitrov K.M."/>
            <person name="Suarez D.L."/>
            <person name="Swayne D.E."/>
        </authorList>
    </citation>
    <scope>NUCLEOTIDE SEQUENCE [LARGE SCALE GENOMIC DNA]</scope>
    <source>
        <strain evidence="13 14">USBA 355</strain>
    </source>
</reference>
<dbReference type="InterPro" id="IPR007730">
    <property type="entry name" value="SPOR-like_dom"/>
</dbReference>
<comment type="similarity">
    <text evidence="1 9">Belongs to the peptidase S11 family.</text>
</comment>
<dbReference type="PROSITE" id="PS51724">
    <property type="entry name" value="SPOR"/>
    <property type="match status" value="1"/>
</dbReference>
<evidence type="ECO:0000256" key="4">
    <source>
        <dbReference type="ARBA" id="ARBA00022960"/>
    </source>
</evidence>
<dbReference type="PANTHER" id="PTHR21581:SF6">
    <property type="entry name" value="TRAFFICKING PROTEIN PARTICLE COMPLEX SUBUNIT 12"/>
    <property type="match status" value="1"/>
</dbReference>
<dbReference type="SUPFAM" id="SSF56601">
    <property type="entry name" value="beta-lactamase/transpeptidase-like"/>
    <property type="match status" value="1"/>
</dbReference>
<evidence type="ECO:0000256" key="5">
    <source>
        <dbReference type="ARBA" id="ARBA00022984"/>
    </source>
</evidence>
<feature type="active site" evidence="7">
    <location>
        <position position="122"/>
    </location>
</feature>
<feature type="domain" description="SPOR" evidence="12">
    <location>
        <begin position="336"/>
        <end position="421"/>
    </location>
</feature>
<dbReference type="GO" id="GO:0006508">
    <property type="term" value="P:proteolysis"/>
    <property type="evidence" value="ECO:0007669"/>
    <property type="project" value="InterPro"/>
</dbReference>
<dbReference type="EMBL" id="FWZX01000001">
    <property type="protein sequence ID" value="SME87945.1"/>
    <property type="molecule type" value="Genomic_DNA"/>
</dbReference>
<feature type="compositionally biased region" description="Acidic residues" evidence="10">
    <location>
        <begin position="308"/>
        <end position="320"/>
    </location>
</feature>
<keyword evidence="4" id="KW-0133">Cell shape</keyword>
<evidence type="ECO:0000256" key="7">
    <source>
        <dbReference type="PIRSR" id="PIRSR618044-1"/>
    </source>
</evidence>
<dbReference type="InterPro" id="IPR018044">
    <property type="entry name" value="Peptidase_S11"/>
</dbReference>
<sequence>MLRRAISRFSLRLAGLTLASLALALMAAPTPSSARYASIVIDYDTGTVLHEDHADDRNYPASLTKMMTLYLLFEALDRGTVKLDDKLPVSKRAQGMPPSKLWLKAGDTITVENAILALTTQSANDVAVVIAEALGGTEVHFAQLMTEKAHELGMSRTSYRNASGLPNRHQVSTARDIATLSKALLRDFPQYYDVFSAKAFRYHGNTYKNHNHLLTKYDGTDGIKTGYIRASGFNLAASVVRDGRRLIAVVFGGRTSRSRDRHMMSLLDRGFIKAAGLPRFSPDPSPPKPRTLLAAAHAADDAVANDNSSDDEETADDGASDDGSVLGGLIRPAQAASVSGPYGVQVGAFFDYDSALALAKKASARLPKLLPAEQVVVTSLPVGDKTLYRARILGLASAEAKKACRELQRRSIDCLIIATDG</sequence>
<keyword evidence="2 11" id="KW-0732">Signal</keyword>
<dbReference type="Gene3D" id="3.30.70.1070">
    <property type="entry name" value="Sporulation related repeat"/>
    <property type="match status" value="1"/>
</dbReference>
<feature type="signal peptide" evidence="11">
    <location>
        <begin position="1"/>
        <end position="34"/>
    </location>
</feature>
<evidence type="ECO:0000256" key="6">
    <source>
        <dbReference type="ARBA" id="ARBA00023316"/>
    </source>
</evidence>
<evidence type="ECO:0000256" key="3">
    <source>
        <dbReference type="ARBA" id="ARBA00022801"/>
    </source>
</evidence>
<name>A0A1Y6B750_9PROT</name>
<proteinExistence type="inferred from homology"/>
<protein>
    <submittedName>
        <fullName evidence="13">D-alanyl-D-alanine carboxypeptidase</fullName>
    </submittedName>
</protein>
<dbReference type="Gene3D" id="3.40.710.10">
    <property type="entry name" value="DD-peptidase/beta-lactamase superfamily"/>
    <property type="match status" value="1"/>
</dbReference>
<dbReference type="GO" id="GO:0009252">
    <property type="term" value="P:peptidoglycan biosynthetic process"/>
    <property type="evidence" value="ECO:0007669"/>
    <property type="project" value="UniProtKB-KW"/>
</dbReference>
<dbReference type="STRING" id="560819.SAMN05428998_10129"/>
<gene>
    <name evidence="13" type="ORF">SAMN05428998_10129</name>
</gene>
<dbReference type="InterPro" id="IPR012338">
    <property type="entry name" value="Beta-lactam/transpept-like"/>
</dbReference>
<evidence type="ECO:0000256" key="2">
    <source>
        <dbReference type="ARBA" id="ARBA00022729"/>
    </source>
</evidence>
<feature type="chain" id="PRO_5012961092" evidence="11">
    <location>
        <begin position="35"/>
        <end position="421"/>
    </location>
</feature>
<dbReference type="PRINTS" id="PR00725">
    <property type="entry name" value="DADACBPTASE1"/>
</dbReference>
<feature type="active site" description="Proton acceptor" evidence="7">
    <location>
        <position position="65"/>
    </location>
</feature>
<dbReference type="AlphaFoldDB" id="A0A1Y6B750"/>
<evidence type="ECO:0000256" key="11">
    <source>
        <dbReference type="SAM" id="SignalP"/>
    </source>
</evidence>
<evidence type="ECO:0000256" key="8">
    <source>
        <dbReference type="PIRSR" id="PIRSR618044-2"/>
    </source>
</evidence>
<dbReference type="Proteomes" id="UP000192917">
    <property type="component" value="Unassembled WGS sequence"/>
</dbReference>
<keyword evidence="14" id="KW-1185">Reference proteome</keyword>
<keyword evidence="6" id="KW-0961">Cell wall biogenesis/degradation</keyword>
<dbReference type="GO" id="GO:0008360">
    <property type="term" value="P:regulation of cell shape"/>
    <property type="evidence" value="ECO:0007669"/>
    <property type="project" value="UniProtKB-KW"/>
</dbReference>
<dbReference type="InterPro" id="IPR001967">
    <property type="entry name" value="Peptidase_S11_N"/>
</dbReference>
<organism evidence="13 14">
    <name type="scientific">Tistlia consotensis USBA 355</name>
    <dbReference type="NCBI Taxonomy" id="560819"/>
    <lineage>
        <taxon>Bacteria</taxon>
        <taxon>Pseudomonadati</taxon>
        <taxon>Pseudomonadota</taxon>
        <taxon>Alphaproteobacteria</taxon>
        <taxon>Rhodospirillales</taxon>
        <taxon>Rhodovibrionaceae</taxon>
        <taxon>Tistlia</taxon>
    </lineage>
</organism>
<evidence type="ECO:0000313" key="14">
    <source>
        <dbReference type="Proteomes" id="UP000192917"/>
    </source>
</evidence>
<dbReference type="GO" id="GO:0071555">
    <property type="term" value="P:cell wall organization"/>
    <property type="evidence" value="ECO:0007669"/>
    <property type="project" value="UniProtKB-KW"/>
</dbReference>
<dbReference type="PANTHER" id="PTHR21581">
    <property type="entry name" value="D-ALANYL-D-ALANINE CARBOXYPEPTIDASE"/>
    <property type="match status" value="1"/>
</dbReference>
<evidence type="ECO:0000259" key="12">
    <source>
        <dbReference type="PROSITE" id="PS51724"/>
    </source>
</evidence>
<dbReference type="GO" id="GO:0042834">
    <property type="term" value="F:peptidoglycan binding"/>
    <property type="evidence" value="ECO:0007669"/>
    <property type="project" value="InterPro"/>
</dbReference>
<evidence type="ECO:0000256" key="10">
    <source>
        <dbReference type="SAM" id="MobiDB-lite"/>
    </source>
</evidence>
<feature type="region of interest" description="Disordered" evidence="10">
    <location>
        <begin position="302"/>
        <end position="323"/>
    </location>
</feature>
<dbReference type="InterPro" id="IPR036680">
    <property type="entry name" value="SPOR-like_sf"/>
</dbReference>
<dbReference type="GO" id="GO:0009002">
    <property type="term" value="F:serine-type D-Ala-D-Ala carboxypeptidase activity"/>
    <property type="evidence" value="ECO:0007669"/>
    <property type="project" value="InterPro"/>
</dbReference>
<feature type="binding site" evidence="8">
    <location>
        <position position="224"/>
    </location>
    <ligand>
        <name>substrate</name>
    </ligand>
</feature>
<keyword evidence="13" id="KW-0645">Protease</keyword>
<evidence type="ECO:0000313" key="13">
    <source>
        <dbReference type="EMBL" id="SME87945.1"/>
    </source>
</evidence>
<feature type="active site" description="Acyl-ester intermediate" evidence="7">
    <location>
        <position position="62"/>
    </location>
</feature>
<dbReference type="Pfam" id="PF05036">
    <property type="entry name" value="SPOR"/>
    <property type="match status" value="1"/>
</dbReference>
<keyword evidence="5" id="KW-0573">Peptidoglycan synthesis</keyword>